<proteinExistence type="predicted"/>
<dbReference type="EMBL" id="QGKX02001347">
    <property type="protein sequence ID" value="KAF3526484.1"/>
    <property type="molecule type" value="Genomic_DNA"/>
</dbReference>
<sequence>MVVFCRFRCGCLSFLGSVRRTLISLKRPVIFSGDLASVYRASTLAYGGYFSIVRLAFGSDGVTSWLGNVGFCLGYNGLNMCLLLRDPISGSFPVD</sequence>
<evidence type="ECO:0000313" key="1">
    <source>
        <dbReference type="EMBL" id="KAF3526484.1"/>
    </source>
</evidence>
<dbReference type="AlphaFoldDB" id="A0A8S9PYE9"/>
<organism evidence="1 2">
    <name type="scientific">Brassica cretica</name>
    <name type="common">Mustard</name>
    <dbReference type="NCBI Taxonomy" id="69181"/>
    <lineage>
        <taxon>Eukaryota</taxon>
        <taxon>Viridiplantae</taxon>
        <taxon>Streptophyta</taxon>
        <taxon>Embryophyta</taxon>
        <taxon>Tracheophyta</taxon>
        <taxon>Spermatophyta</taxon>
        <taxon>Magnoliopsida</taxon>
        <taxon>eudicotyledons</taxon>
        <taxon>Gunneridae</taxon>
        <taxon>Pentapetalae</taxon>
        <taxon>rosids</taxon>
        <taxon>malvids</taxon>
        <taxon>Brassicales</taxon>
        <taxon>Brassicaceae</taxon>
        <taxon>Brassiceae</taxon>
        <taxon>Brassica</taxon>
    </lineage>
</organism>
<gene>
    <name evidence="1" type="ORF">F2Q69_00046149</name>
</gene>
<comment type="caution">
    <text evidence="1">The sequence shown here is derived from an EMBL/GenBank/DDBJ whole genome shotgun (WGS) entry which is preliminary data.</text>
</comment>
<evidence type="ECO:0000313" key="2">
    <source>
        <dbReference type="Proteomes" id="UP000712600"/>
    </source>
</evidence>
<accession>A0A8S9PYE9</accession>
<name>A0A8S9PYE9_BRACR</name>
<reference evidence="1" key="1">
    <citation type="submission" date="2019-12" db="EMBL/GenBank/DDBJ databases">
        <title>Genome sequencing and annotation of Brassica cretica.</title>
        <authorList>
            <person name="Studholme D.J."/>
            <person name="Sarris P."/>
        </authorList>
    </citation>
    <scope>NUCLEOTIDE SEQUENCE</scope>
    <source>
        <strain evidence="1">PFS-109/04</strain>
        <tissue evidence="1">Leaf</tissue>
    </source>
</reference>
<dbReference type="Proteomes" id="UP000712600">
    <property type="component" value="Unassembled WGS sequence"/>
</dbReference>
<protein>
    <submittedName>
        <fullName evidence="1">Uncharacterized protein</fullName>
    </submittedName>
</protein>